<proteinExistence type="predicted"/>
<dbReference type="AlphaFoldDB" id="A0A1Y2K2Y6"/>
<reference evidence="1 2" key="1">
    <citation type="journal article" date="2016" name="BMC Genomics">
        <title>Combined genomic and structural analyses of a cultured magnetotactic bacterium reveals its niche adaptation to a dynamic environment.</title>
        <authorList>
            <person name="Araujo A.C."/>
            <person name="Morillo V."/>
            <person name="Cypriano J."/>
            <person name="Teixeira L.C."/>
            <person name="Leao P."/>
            <person name="Lyra S."/>
            <person name="Almeida L.G."/>
            <person name="Bazylinski D.A."/>
            <person name="Vasconcellos A.T."/>
            <person name="Abreu F."/>
            <person name="Lins U."/>
        </authorList>
    </citation>
    <scope>NUCLEOTIDE SEQUENCE [LARGE SCALE GENOMIC DNA]</scope>
    <source>
        <strain evidence="1 2">IT-1</strain>
    </source>
</reference>
<organism evidence="1 2">
    <name type="scientific">Magnetofaba australis IT-1</name>
    <dbReference type="NCBI Taxonomy" id="1434232"/>
    <lineage>
        <taxon>Bacteria</taxon>
        <taxon>Pseudomonadati</taxon>
        <taxon>Pseudomonadota</taxon>
        <taxon>Magnetococcia</taxon>
        <taxon>Magnetococcales</taxon>
        <taxon>Magnetococcaceae</taxon>
        <taxon>Magnetofaba</taxon>
    </lineage>
</organism>
<gene>
    <name evidence="1" type="ORF">MAIT1_02444</name>
</gene>
<dbReference type="STRING" id="1434232.MAIT1_02444"/>
<sequence length="563" mass="62988">MNAPQPLTEAYIHAKRSAFKLAVNRATRSAAARAEDEPAFAAHAPLQAYRHAWHWLRENVHPRYFDDVLAASANPSFATLAELLANTESGDAFAAAYLDYGLSLPTEDGLNQTMRALLAQHQNDRQAALHAHAELWRDSGHYVVPVRESVRAEQMRQKALDAELLGPLDQERLALIDALPDPPNPPPVRFDKVGIIPRMSCPQSCPHCLFIHRSPVRASDKQAREVLKQAQRISGQMLFSGGDLTDDLPLFYHAVESLNNVARFAILLNGEFAIETDNARRVLTAMQSALNKRSRKAKPARIALQISFDDFHQEIQANHRGELRERIPVAAIANIIEAWLPTSDIELSLQHKQTSANFDPRTLFSQGALGRLTAQLAARGYSVAVDALSHSPREKQLPQDAAKAARPVSYATFHLQKFPHKLIHLMSSVIDAYGRAATLDPSAYINEKSLLNAWLNGAQPPMDPFDRDPMLWLDGRVTLFSATHICLGNAQTEGWERVWSRWRKDPLAQALAQMDRTLIERFAALWPDKLAQLRRQATSPHYLLYAVTESSESRLKLTKSLIE</sequence>
<dbReference type="OrthoDB" id="2339975at2"/>
<dbReference type="Proteomes" id="UP000194003">
    <property type="component" value="Unassembled WGS sequence"/>
</dbReference>
<dbReference type="RefSeq" id="WP_085444796.1">
    <property type="nucleotide sequence ID" value="NZ_LVJN01000020.1"/>
</dbReference>
<keyword evidence="2" id="KW-1185">Reference proteome</keyword>
<dbReference type="EMBL" id="LVJN01000020">
    <property type="protein sequence ID" value="OSM02319.1"/>
    <property type="molecule type" value="Genomic_DNA"/>
</dbReference>
<accession>A0A1Y2K2Y6</accession>
<comment type="caution">
    <text evidence="1">The sequence shown here is derived from an EMBL/GenBank/DDBJ whole genome shotgun (WGS) entry which is preliminary data.</text>
</comment>
<evidence type="ECO:0008006" key="3">
    <source>
        <dbReference type="Google" id="ProtNLM"/>
    </source>
</evidence>
<protein>
    <recommendedName>
        <fullName evidence="3">Radical SAM domain-containing protein</fullName>
    </recommendedName>
</protein>
<evidence type="ECO:0000313" key="2">
    <source>
        <dbReference type="Proteomes" id="UP000194003"/>
    </source>
</evidence>
<evidence type="ECO:0000313" key="1">
    <source>
        <dbReference type="EMBL" id="OSM02319.1"/>
    </source>
</evidence>
<name>A0A1Y2K2Y6_9PROT</name>